<sequence>MVLIERDVRRLGTTIKKIMEYMVTAEKELKSNRRKLEAAEVPKKSVQAMQDQLQVLKMLPNKTAEAARLDKLQPAQETDDQHFDRLLQKSRGDQTE</sequence>
<reference evidence="4" key="1">
    <citation type="submission" date="2017-02" db="UniProtKB">
        <authorList>
            <consortium name="WormBaseParasite"/>
        </authorList>
    </citation>
    <scope>IDENTIFICATION</scope>
</reference>
<proteinExistence type="predicted"/>
<dbReference type="WBParaSite" id="HPLM_0001624001-mRNA-1">
    <property type="protein sequence ID" value="HPLM_0001624001-mRNA-1"/>
    <property type="gene ID" value="HPLM_0001624001"/>
</dbReference>
<organism evidence="4">
    <name type="scientific">Haemonchus placei</name>
    <name type="common">Barber's pole worm</name>
    <dbReference type="NCBI Taxonomy" id="6290"/>
    <lineage>
        <taxon>Eukaryota</taxon>
        <taxon>Metazoa</taxon>
        <taxon>Ecdysozoa</taxon>
        <taxon>Nematoda</taxon>
        <taxon>Chromadorea</taxon>
        <taxon>Rhabditida</taxon>
        <taxon>Rhabditina</taxon>
        <taxon>Rhabditomorpha</taxon>
        <taxon>Strongyloidea</taxon>
        <taxon>Trichostrongylidae</taxon>
        <taxon>Haemonchus</taxon>
    </lineage>
</organism>
<gene>
    <name evidence="2" type="ORF">HPLM_LOCUS16232</name>
</gene>
<feature type="region of interest" description="Disordered" evidence="1">
    <location>
        <begin position="70"/>
        <end position="96"/>
    </location>
</feature>
<dbReference type="OrthoDB" id="10427753at2759"/>
<dbReference type="Proteomes" id="UP000268014">
    <property type="component" value="Unassembled WGS sequence"/>
</dbReference>
<evidence type="ECO:0000256" key="1">
    <source>
        <dbReference type="SAM" id="MobiDB-lite"/>
    </source>
</evidence>
<evidence type="ECO:0000313" key="3">
    <source>
        <dbReference type="Proteomes" id="UP000268014"/>
    </source>
</evidence>
<evidence type="ECO:0000313" key="2">
    <source>
        <dbReference type="EMBL" id="VDO59207.1"/>
    </source>
</evidence>
<name>A0A0N4WWU2_HAEPC</name>
<dbReference type="EMBL" id="UZAF01019327">
    <property type="protein sequence ID" value="VDO59207.1"/>
    <property type="molecule type" value="Genomic_DNA"/>
</dbReference>
<reference evidence="2 3" key="2">
    <citation type="submission" date="2018-11" db="EMBL/GenBank/DDBJ databases">
        <authorList>
            <consortium name="Pathogen Informatics"/>
        </authorList>
    </citation>
    <scope>NUCLEOTIDE SEQUENCE [LARGE SCALE GENOMIC DNA]</scope>
    <source>
        <strain evidence="2 3">MHpl1</strain>
    </source>
</reference>
<protein>
    <submittedName>
        <fullName evidence="4">P27 family phage terminase small subunit</fullName>
    </submittedName>
</protein>
<dbReference type="AlphaFoldDB" id="A0A0N4WWU2"/>
<evidence type="ECO:0000313" key="4">
    <source>
        <dbReference type="WBParaSite" id="HPLM_0001624001-mRNA-1"/>
    </source>
</evidence>
<keyword evidence="3" id="KW-1185">Reference proteome</keyword>
<feature type="compositionally biased region" description="Basic and acidic residues" evidence="1">
    <location>
        <begin position="79"/>
        <end position="96"/>
    </location>
</feature>
<accession>A0A0N4WWU2</accession>